<evidence type="ECO:0000313" key="2">
    <source>
        <dbReference type="EMBL" id="PJK29033.1"/>
    </source>
</evidence>
<dbReference type="InterPro" id="IPR039498">
    <property type="entry name" value="NTP_transf_5"/>
</dbReference>
<evidence type="ECO:0000256" key="1">
    <source>
        <dbReference type="SAM" id="MobiDB-lite"/>
    </source>
</evidence>
<proteinExistence type="predicted"/>
<accession>A0A2M9G005</accession>
<dbReference type="Pfam" id="PF14907">
    <property type="entry name" value="NTP_transf_5"/>
    <property type="match status" value="1"/>
</dbReference>
<name>A0A2M9G005_9PROT</name>
<evidence type="ECO:0008006" key="4">
    <source>
        <dbReference type="Google" id="ProtNLM"/>
    </source>
</evidence>
<feature type="region of interest" description="Disordered" evidence="1">
    <location>
        <begin position="315"/>
        <end position="334"/>
    </location>
</feature>
<dbReference type="OrthoDB" id="9791602at2"/>
<comment type="caution">
    <text evidence="2">The sequence shown here is derived from an EMBL/GenBank/DDBJ whole genome shotgun (WGS) entry which is preliminary data.</text>
</comment>
<reference evidence="2 3" key="1">
    <citation type="submission" date="2017-11" db="EMBL/GenBank/DDBJ databases">
        <title>Draft genome sequence of Rhizobiales bacterium SY3-13.</title>
        <authorList>
            <person name="Sun C."/>
        </authorList>
    </citation>
    <scope>NUCLEOTIDE SEQUENCE [LARGE SCALE GENOMIC DNA]</scope>
    <source>
        <strain evidence="2 3">SY3-13</strain>
    </source>
</reference>
<protein>
    <recommendedName>
        <fullName evidence="4">Nucleotidyltransferase family protein</fullName>
    </recommendedName>
</protein>
<dbReference type="Proteomes" id="UP000229498">
    <property type="component" value="Unassembled WGS sequence"/>
</dbReference>
<evidence type="ECO:0000313" key="3">
    <source>
        <dbReference type="Proteomes" id="UP000229498"/>
    </source>
</evidence>
<dbReference type="EMBL" id="PHIG01000037">
    <property type="protein sequence ID" value="PJK29033.1"/>
    <property type="molecule type" value="Genomic_DNA"/>
</dbReference>
<organism evidence="2 3">
    <name type="scientific">Minwuia thermotolerans</name>
    <dbReference type="NCBI Taxonomy" id="2056226"/>
    <lineage>
        <taxon>Bacteria</taxon>
        <taxon>Pseudomonadati</taxon>
        <taxon>Pseudomonadota</taxon>
        <taxon>Alphaproteobacteria</taxon>
        <taxon>Minwuiales</taxon>
        <taxon>Minwuiaceae</taxon>
        <taxon>Minwuia</taxon>
    </lineage>
</organism>
<dbReference type="AlphaFoldDB" id="A0A2M9G005"/>
<gene>
    <name evidence="2" type="ORF">CVT23_14020</name>
</gene>
<dbReference type="RefSeq" id="WP_109794078.1">
    <property type="nucleotide sequence ID" value="NZ_PHIG01000037.1"/>
</dbReference>
<keyword evidence="3" id="KW-1185">Reference proteome</keyword>
<sequence length="334" mass="35530">MQPGPDDAARLTALAALISAATAAAVIPGAEDMLPAGEVRQARLLNRFRRLQGEKWAAALAEADIPNVALKGLASAHCLYPSPDERAVSDADLLIRPSDLGAALELLTGRGFAFAETPTRSPWGFVSEASFQPLIGEDGANIDLHIQAAAHPFERVLPVDDIMAQSCGTGAAGLRVPAPEHRFLIAAAHAAGDLFTADAIKSVIDGLLMLRRAGDLDWTGMHHRVDAGGMRRPVTAYLALLGALGGDIAPAGRAGFEPERVRGPTLARVIADHRAVFVDRPEPSALERLRREAALAASWPVLARRNWRRLTGLLRPRRGRPDGETGGAMARRLP</sequence>